<name>A0AAW1SC76_9CHLO</name>
<feature type="compositionally biased region" description="Basic and acidic residues" evidence="1">
    <location>
        <begin position="144"/>
        <end position="161"/>
    </location>
</feature>
<evidence type="ECO:0000256" key="1">
    <source>
        <dbReference type="SAM" id="MobiDB-lite"/>
    </source>
</evidence>
<organism evidence="2 3">
    <name type="scientific">Apatococcus lobatus</name>
    <dbReference type="NCBI Taxonomy" id="904363"/>
    <lineage>
        <taxon>Eukaryota</taxon>
        <taxon>Viridiplantae</taxon>
        <taxon>Chlorophyta</taxon>
        <taxon>core chlorophytes</taxon>
        <taxon>Trebouxiophyceae</taxon>
        <taxon>Chlorellales</taxon>
        <taxon>Chlorellaceae</taxon>
        <taxon>Apatococcus</taxon>
    </lineage>
</organism>
<evidence type="ECO:0000313" key="2">
    <source>
        <dbReference type="EMBL" id="KAK9843176.1"/>
    </source>
</evidence>
<feature type="region of interest" description="Disordered" evidence="1">
    <location>
        <begin position="122"/>
        <end position="161"/>
    </location>
</feature>
<evidence type="ECO:0000313" key="3">
    <source>
        <dbReference type="Proteomes" id="UP001438707"/>
    </source>
</evidence>
<dbReference type="AlphaFoldDB" id="A0AAW1SC76"/>
<keyword evidence="3" id="KW-1185">Reference proteome</keyword>
<dbReference type="EMBL" id="JALJOS010000002">
    <property type="protein sequence ID" value="KAK9843176.1"/>
    <property type="molecule type" value="Genomic_DNA"/>
</dbReference>
<feature type="compositionally biased region" description="Polar residues" evidence="1">
    <location>
        <begin position="134"/>
        <end position="143"/>
    </location>
</feature>
<gene>
    <name evidence="2" type="ORF">WJX74_008043</name>
</gene>
<comment type="caution">
    <text evidence="2">The sequence shown here is derived from an EMBL/GenBank/DDBJ whole genome shotgun (WGS) entry which is preliminary data.</text>
</comment>
<reference evidence="2 3" key="1">
    <citation type="journal article" date="2024" name="Nat. Commun.">
        <title>Phylogenomics reveals the evolutionary origins of lichenization in chlorophyte algae.</title>
        <authorList>
            <person name="Puginier C."/>
            <person name="Libourel C."/>
            <person name="Otte J."/>
            <person name="Skaloud P."/>
            <person name="Haon M."/>
            <person name="Grisel S."/>
            <person name="Petersen M."/>
            <person name="Berrin J.G."/>
            <person name="Delaux P.M."/>
            <person name="Dal Grande F."/>
            <person name="Keller J."/>
        </authorList>
    </citation>
    <scope>NUCLEOTIDE SEQUENCE [LARGE SCALE GENOMIC DNA]</scope>
    <source>
        <strain evidence="2 3">SAG 2145</strain>
    </source>
</reference>
<accession>A0AAW1SC76</accession>
<sequence>MATECSCEQLLMTGEAAAQAAIPIITESSHWALATGVEATTARQAAALAEVLQGNADHTVALRAGAASIGKVADTFFSYLAASGTFQVAPGTLATAPGNANGKLPAFATFGDYPDGDSRVQKGWPVFPSMSCPHPTTSASRGSRQSDPRRETTQDSHLDLS</sequence>
<dbReference type="Proteomes" id="UP001438707">
    <property type="component" value="Unassembled WGS sequence"/>
</dbReference>
<protein>
    <submittedName>
        <fullName evidence="2">Uncharacterized protein</fullName>
    </submittedName>
</protein>
<proteinExistence type="predicted"/>